<feature type="compositionally biased region" description="Basic and acidic residues" evidence="1">
    <location>
        <begin position="304"/>
        <end position="315"/>
    </location>
</feature>
<reference evidence="4 5" key="1">
    <citation type="submission" date="2014-02" db="EMBL/GenBank/DDBJ databases">
        <authorList>
            <person name="Sibley D."/>
            <person name="Venepally P."/>
            <person name="Karamycheva S."/>
            <person name="Hadjithomas M."/>
            <person name="Khan A."/>
            <person name="Brunk B."/>
            <person name="Roos D."/>
            <person name="Caler E."/>
            <person name="Lorenzi H."/>
        </authorList>
    </citation>
    <scope>NUCLEOTIDE SEQUENCE [LARGE SCALE GENOMIC DNA]</scope>
    <source>
        <strain evidence="4 5">GAB2-2007-GAL-DOM2</strain>
    </source>
</reference>
<evidence type="ECO:0000313" key="4">
    <source>
        <dbReference type="EMBL" id="KFG34547.1"/>
    </source>
</evidence>
<feature type="region of interest" description="Disordered" evidence="1">
    <location>
        <begin position="523"/>
        <end position="545"/>
    </location>
</feature>
<dbReference type="Proteomes" id="UP000028837">
    <property type="component" value="Unassembled WGS sequence"/>
</dbReference>
<protein>
    <submittedName>
        <fullName evidence="4">Toxoplasma gondii family A protein</fullName>
    </submittedName>
</protein>
<feature type="transmembrane region" description="Helical" evidence="2">
    <location>
        <begin position="587"/>
        <end position="611"/>
    </location>
</feature>
<feature type="compositionally biased region" description="Polar residues" evidence="1">
    <location>
        <begin position="434"/>
        <end position="448"/>
    </location>
</feature>
<sequence>MEGQILRAVCLTLLVGALLSCSASEANERSDEVDFTATIPETGLARDVEQVFFLGPSTTLRVIDETAQAVYLPRANENTDINASEMYTVAYRYKNGACDFTQKFQFNDAFPGYSTPLWVREEQSSAVIQKGSTAKRVMYTFTNPPAEFLSGGLSFCVRFKTVLASESSSQTSTPSPTSSGSPSSGDSGSSPGPVGPRPEDGEEEDDKKNPGVGAPSEPEPSKPHGDGEGGPSGGPGSVGGSDNQSHLPGQPPSHADPNLPTENVSGGGISDSPAPTRDRHESHSPESPKDEGAHGGAGIDESQPDSHDKGLDGDQTHQNLGNLNSQTSADVQQHPESVEKPQGSVPVLDADYKSNAQKEPPISGSEENLTDGVQHKVPTLGTKSKHTADDTRVEGSGLTTEEPTGEEPGRSLGAANQETENGFLSRHPVISPSAEDSSSSVTGPTLMQEQGDKEEVEGGTKQEAHHQGSEEHPPASSAEHSPPSKPPKETNEANGDVAHAPVALAEKHEHSDRAQVHVPANAVTSNQSIEDSPAENTEAIKGGSTHNEAGEELAVVLGEKSGAAVRRLADAADVEEAYLTIIVHSSAWGFTSGITTLSVLVLAVTATLLSVF</sequence>
<gene>
    <name evidence="4" type="ORF">TGDOM2_278360</name>
</gene>
<accession>A0A086JQX9</accession>
<dbReference type="EMBL" id="AHZU02001239">
    <property type="protein sequence ID" value="KFG34547.1"/>
    <property type="molecule type" value="Genomic_DNA"/>
</dbReference>
<evidence type="ECO:0000256" key="1">
    <source>
        <dbReference type="SAM" id="MobiDB-lite"/>
    </source>
</evidence>
<feature type="signal peptide" evidence="3">
    <location>
        <begin position="1"/>
        <end position="26"/>
    </location>
</feature>
<proteinExistence type="predicted"/>
<evidence type="ECO:0000256" key="2">
    <source>
        <dbReference type="SAM" id="Phobius"/>
    </source>
</evidence>
<dbReference type="PROSITE" id="PS51257">
    <property type="entry name" value="PROKAR_LIPOPROTEIN"/>
    <property type="match status" value="1"/>
</dbReference>
<evidence type="ECO:0000313" key="5">
    <source>
        <dbReference type="Proteomes" id="UP000028837"/>
    </source>
</evidence>
<keyword evidence="2" id="KW-0812">Transmembrane</keyword>
<keyword evidence="2" id="KW-1133">Transmembrane helix</keyword>
<feature type="compositionally biased region" description="Basic and acidic residues" evidence="1">
    <location>
        <begin position="276"/>
        <end position="293"/>
    </location>
</feature>
<organism evidence="4 5">
    <name type="scientific">Toxoplasma gondii GAB2-2007-GAL-DOM2</name>
    <dbReference type="NCBI Taxonomy" id="1130820"/>
    <lineage>
        <taxon>Eukaryota</taxon>
        <taxon>Sar</taxon>
        <taxon>Alveolata</taxon>
        <taxon>Apicomplexa</taxon>
        <taxon>Conoidasida</taxon>
        <taxon>Coccidia</taxon>
        <taxon>Eucoccidiorida</taxon>
        <taxon>Eimeriorina</taxon>
        <taxon>Sarcocystidae</taxon>
        <taxon>Toxoplasma</taxon>
    </lineage>
</organism>
<comment type="caution">
    <text evidence="4">The sequence shown here is derived from an EMBL/GenBank/DDBJ whole genome shotgun (WGS) entry which is preliminary data.</text>
</comment>
<keyword evidence="2" id="KW-0472">Membrane</keyword>
<feature type="compositionally biased region" description="Polar residues" evidence="1">
    <location>
        <begin position="316"/>
        <end position="335"/>
    </location>
</feature>
<dbReference type="AlphaFoldDB" id="A0A086JQX9"/>
<dbReference type="OrthoDB" id="10419005at2759"/>
<feature type="compositionally biased region" description="Low complexity" evidence="1">
    <location>
        <begin position="165"/>
        <end position="192"/>
    </location>
</feature>
<evidence type="ECO:0000256" key="3">
    <source>
        <dbReference type="SAM" id="SignalP"/>
    </source>
</evidence>
<feature type="region of interest" description="Disordered" evidence="1">
    <location>
        <begin position="165"/>
        <end position="494"/>
    </location>
</feature>
<feature type="compositionally biased region" description="Basic and acidic residues" evidence="1">
    <location>
        <begin position="450"/>
        <end position="473"/>
    </location>
</feature>
<name>A0A086JQX9_TOXGO</name>
<keyword evidence="3" id="KW-0732">Signal</keyword>
<feature type="chain" id="PRO_5001808556" evidence="3">
    <location>
        <begin position="27"/>
        <end position="612"/>
    </location>
</feature>
<dbReference type="VEuPathDB" id="ToxoDB:TGDOM2_278360"/>
<feature type="compositionally biased region" description="Gly residues" evidence="1">
    <location>
        <begin position="228"/>
        <end position="239"/>
    </location>
</feature>